<feature type="region of interest" description="Disordered" evidence="5">
    <location>
        <begin position="896"/>
        <end position="915"/>
    </location>
</feature>
<dbReference type="OMA" id="EDTMAVK"/>
<dbReference type="InterPro" id="IPR000719">
    <property type="entry name" value="Prot_kinase_dom"/>
</dbReference>
<feature type="compositionally biased region" description="Basic and acidic residues" evidence="5">
    <location>
        <begin position="1270"/>
        <end position="1293"/>
    </location>
</feature>
<keyword evidence="4" id="KW-0460">Magnesium</keyword>
<dbReference type="InterPro" id="IPR011009">
    <property type="entry name" value="Kinase-like_dom_sf"/>
</dbReference>
<dbReference type="GO" id="GO:0005524">
    <property type="term" value="F:ATP binding"/>
    <property type="evidence" value="ECO:0007669"/>
    <property type="project" value="UniProtKB-KW"/>
</dbReference>
<dbReference type="Gene3D" id="1.10.510.10">
    <property type="entry name" value="Transferase(Phosphotransferase) domain 1"/>
    <property type="match status" value="1"/>
</dbReference>
<feature type="compositionally biased region" description="Basic and acidic residues" evidence="5">
    <location>
        <begin position="1175"/>
        <end position="1185"/>
    </location>
</feature>
<feature type="compositionally biased region" description="Basic and acidic residues" evidence="5">
    <location>
        <begin position="350"/>
        <end position="372"/>
    </location>
</feature>
<gene>
    <name evidence="7" type="ORF">CAEBREN_07616</name>
</gene>
<feature type="compositionally biased region" description="Low complexity" evidence="5">
    <location>
        <begin position="901"/>
        <end position="912"/>
    </location>
</feature>
<protein>
    <recommendedName>
        <fullName evidence="6">Protein kinase domain-containing protein</fullName>
    </recommendedName>
</protein>
<feature type="compositionally biased region" description="Polar residues" evidence="5">
    <location>
        <begin position="971"/>
        <end position="981"/>
    </location>
</feature>
<evidence type="ECO:0000259" key="6">
    <source>
        <dbReference type="PROSITE" id="PS50011"/>
    </source>
</evidence>
<dbReference type="SUPFAM" id="SSF56112">
    <property type="entry name" value="Protein kinase-like (PK-like)"/>
    <property type="match status" value="1"/>
</dbReference>
<evidence type="ECO:0000256" key="5">
    <source>
        <dbReference type="SAM" id="MobiDB-lite"/>
    </source>
</evidence>
<feature type="region of interest" description="Disordered" evidence="5">
    <location>
        <begin position="698"/>
        <end position="769"/>
    </location>
</feature>
<evidence type="ECO:0000256" key="3">
    <source>
        <dbReference type="ARBA" id="ARBA00022840"/>
    </source>
</evidence>
<dbReference type="PROSITE" id="PS50011">
    <property type="entry name" value="PROTEIN_KINASE_DOM"/>
    <property type="match status" value="1"/>
</dbReference>
<dbReference type="PANTHER" id="PTHR24346:SF93">
    <property type="entry name" value="NUAK FAMILY SNF1-LIKE KINASE 1"/>
    <property type="match status" value="1"/>
</dbReference>
<accession>G0PCS1</accession>
<feature type="domain" description="Protein kinase" evidence="6">
    <location>
        <begin position="1"/>
        <end position="200"/>
    </location>
</feature>
<dbReference type="OrthoDB" id="193931at2759"/>
<dbReference type="GO" id="GO:0050321">
    <property type="term" value="F:tau-protein kinase activity"/>
    <property type="evidence" value="ECO:0007669"/>
    <property type="project" value="TreeGrafter"/>
</dbReference>
<dbReference type="STRING" id="135651.G0PCS1"/>
<reference evidence="8" key="1">
    <citation type="submission" date="2011-07" db="EMBL/GenBank/DDBJ databases">
        <authorList>
            <consortium name="Caenorhabditis brenneri Sequencing and Analysis Consortium"/>
            <person name="Wilson R.K."/>
        </authorList>
    </citation>
    <scope>NUCLEOTIDE SEQUENCE [LARGE SCALE GENOMIC DNA]</scope>
    <source>
        <strain evidence="8">PB2801</strain>
    </source>
</reference>
<feature type="region of interest" description="Disordered" evidence="5">
    <location>
        <begin position="474"/>
        <end position="664"/>
    </location>
</feature>
<comment type="cofactor">
    <cofactor evidence="1">
        <name>Mg(2+)</name>
        <dbReference type="ChEBI" id="CHEBI:18420"/>
    </cofactor>
</comment>
<dbReference type="InParanoid" id="G0PCS1"/>
<dbReference type="eggNOG" id="KOG0611">
    <property type="taxonomic scope" value="Eukaryota"/>
</dbReference>
<evidence type="ECO:0000256" key="4">
    <source>
        <dbReference type="ARBA" id="ARBA00022842"/>
    </source>
</evidence>
<dbReference type="FunFam" id="1.10.510.10:FF:000571">
    <property type="entry name" value="Maternal embryonic leucine zipper kinase"/>
    <property type="match status" value="1"/>
</dbReference>
<keyword evidence="8" id="KW-1185">Reference proteome</keyword>
<feature type="compositionally biased region" description="Polar residues" evidence="5">
    <location>
        <begin position="1294"/>
        <end position="1319"/>
    </location>
</feature>
<feature type="region of interest" description="Disordered" evidence="5">
    <location>
        <begin position="854"/>
        <end position="873"/>
    </location>
</feature>
<feature type="compositionally biased region" description="Basic and acidic residues" evidence="5">
    <location>
        <begin position="922"/>
        <end position="933"/>
    </location>
</feature>
<feature type="region of interest" description="Disordered" evidence="5">
    <location>
        <begin position="1208"/>
        <end position="1321"/>
    </location>
</feature>
<dbReference type="PANTHER" id="PTHR24346">
    <property type="entry name" value="MAP/MICROTUBULE AFFINITY-REGULATING KINASE"/>
    <property type="match status" value="1"/>
</dbReference>
<organism evidence="8">
    <name type="scientific">Caenorhabditis brenneri</name>
    <name type="common">Nematode worm</name>
    <dbReference type="NCBI Taxonomy" id="135651"/>
    <lineage>
        <taxon>Eukaryota</taxon>
        <taxon>Metazoa</taxon>
        <taxon>Ecdysozoa</taxon>
        <taxon>Nematoda</taxon>
        <taxon>Chromadorea</taxon>
        <taxon>Rhabditida</taxon>
        <taxon>Rhabditina</taxon>
        <taxon>Rhabditomorpha</taxon>
        <taxon>Rhabditoidea</taxon>
        <taxon>Rhabditidae</taxon>
        <taxon>Peloderinae</taxon>
        <taxon>Caenorhabditis</taxon>
    </lineage>
</organism>
<feature type="compositionally biased region" description="Basic and acidic residues" evidence="5">
    <location>
        <begin position="615"/>
        <end position="628"/>
    </location>
</feature>
<dbReference type="Proteomes" id="UP000008068">
    <property type="component" value="Unassembled WGS sequence"/>
</dbReference>
<dbReference type="SMART" id="SM00220">
    <property type="entry name" value="S_TKc"/>
    <property type="match status" value="1"/>
</dbReference>
<dbReference type="GO" id="GO:0035556">
    <property type="term" value="P:intracellular signal transduction"/>
    <property type="evidence" value="ECO:0007669"/>
    <property type="project" value="TreeGrafter"/>
</dbReference>
<feature type="compositionally biased region" description="Basic and acidic residues" evidence="5">
    <location>
        <begin position="947"/>
        <end position="967"/>
    </location>
</feature>
<feature type="compositionally biased region" description="Low complexity" evidence="5">
    <location>
        <begin position="570"/>
        <end position="579"/>
    </location>
</feature>
<name>G0PCS1_CAEBE</name>
<evidence type="ECO:0000313" key="8">
    <source>
        <dbReference type="Proteomes" id="UP000008068"/>
    </source>
</evidence>
<dbReference type="GO" id="GO:0000226">
    <property type="term" value="P:microtubule cytoskeleton organization"/>
    <property type="evidence" value="ECO:0007669"/>
    <property type="project" value="TreeGrafter"/>
</dbReference>
<keyword evidence="3" id="KW-0067">ATP-binding</keyword>
<feature type="compositionally biased region" description="Basic and acidic residues" evidence="5">
    <location>
        <begin position="281"/>
        <end position="343"/>
    </location>
</feature>
<feature type="region of interest" description="Disordered" evidence="5">
    <location>
        <begin position="922"/>
        <end position="989"/>
    </location>
</feature>
<feature type="region of interest" description="Disordered" evidence="5">
    <location>
        <begin position="1152"/>
        <end position="1186"/>
    </location>
</feature>
<keyword evidence="2" id="KW-0547">Nucleotide-binding</keyword>
<proteinExistence type="predicted"/>
<feature type="compositionally biased region" description="Basic and acidic residues" evidence="5">
    <location>
        <begin position="392"/>
        <end position="403"/>
    </location>
</feature>
<feature type="compositionally biased region" description="Polar residues" evidence="5">
    <location>
        <begin position="474"/>
        <end position="492"/>
    </location>
</feature>
<dbReference type="PROSITE" id="PS00108">
    <property type="entry name" value="PROTEIN_KINASE_ST"/>
    <property type="match status" value="1"/>
</dbReference>
<feature type="region of interest" description="Disordered" evidence="5">
    <location>
        <begin position="264"/>
        <end position="407"/>
    </location>
</feature>
<feature type="compositionally biased region" description="Basic and acidic residues" evidence="5">
    <location>
        <begin position="801"/>
        <end position="827"/>
    </location>
</feature>
<sequence>MSALNHPNIIQIYEVFENKDKIILVMEYSSGGELYDYVSRCGSLPEAEARRIFRQITSAVLYCHKHRVAHRDLKLENILLDQNNNAKIADFGLSNYFADKNLLTTFCGSPLYASPEIINGTPYKGPEVDCWSLGILLYTLVYGSMPFDGRDFNRMVRQIKRGAYFEPETPSTASMLIRNMLRVNPERRATIFDIASHWWLNLEENMPVIQELPENQIIDHTPLTEREETMIVQDLADEQDVFMEFGHLSSETRRKIEDFRRRRKEAEEFNDNSPVKPPKARKTDELTGKVVKEQPEEMRTAEKSLRGVREEKEKPKVVDPNDPLERLRQIENRLGQQKKDKEAAATARAEAVKAREEKKAKSPEQQPEDPKTARGTSKAADSRAPSFVPVQDRPETSEPERPRTRPHMTASAYRIETDSLNMLMNQVLEQMEKGPVNLNIIARIKAHPLYDTRPMVKELLESIIAAQPEPVQQKTSKVVEQQSQTFSRQNTLTRKKKEEPVPEEIPAVPSPPRKMKERPWHSVEVGFDPDEEAEHDRMQESIASNATEVTVQDTSFEDDSSDEDGRKKTPVVTTPKTPKLIVEGQEEGTSNAVEDESDEEDEDYSDAEMEELADEVDKKAPEDIKRVPTSENLEANPPPDPSSSPQFLDAFDRGLIKRQSKGKYQAKEILQTYPNNKLDARGIDVELRRKLRMEKVKADLLKQPKDGEKPRNSYVGSVPPRTPPPIVVKSDGEEIDDDDEEEEDEDEEEVEESDSEEGSDFENFKPKRPIIAAVRRDDGEKVPVAGTSAKYLVTVAELKMKPTEKKETESQLKEQLKESEINSERRVTKGAAPSSIISQESDAKDTYESASAYIRRKNRERRQRNRTIGTAEEALRALERPSVDPYDDRAFSPVSSDPFYSHHSSGSAAPSALGYVRPRYHDDSYRNHRESDYRPMSPTSRYTAAVSRDDRGKSTSYDPHDTTRPSYDRSYITSSNASPSYTRKFEHEQPTLNSWANDRKFEVYKTRAERDAERNTYHSNPSTGASSYRPSSYYTSTSDRPVTGLRRPEESYTSSTAYGRYDGRSTTPSNDHYAISSALADNQASSMANRFRPTARRVASAMTDADRRNYHRSRSMDRNKVDYEYGSNLLGRLTTPDTHGAGDYSYVNYHDSSNGRSNVTMEKDGQPRSILKNKQSADVEPRVESSYETSSGVRSVFERLRRHLSLEKSVSPQRQVASVGPHSRNIDSTTSALDNPKKKRSLLSFNRRKTSEVRMGSDGKLITNGYDDSPSSRDFKRPSSPIDRIKSLFRKSDTSGTTGHSDYYNSSRAYTSSNPTSTREPYVAQYRKYPGSTTRDTSSALNRYSYTPGLTDQRRHWYDDPNIY</sequence>
<evidence type="ECO:0000313" key="7">
    <source>
        <dbReference type="EMBL" id="EGT51274.1"/>
    </source>
</evidence>
<feature type="compositionally biased region" description="Acidic residues" evidence="5">
    <location>
        <begin position="733"/>
        <end position="760"/>
    </location>
</feature>
<dbReference type="Pfam" id="PF00069">
    <property type="entry name" value="Pkinase"/>
    <property type="match status" value="1"/>
</dbReference>
<feature type="compositionally biased region" description="Acidic residues" evidence="5">
    <location>
        <begin position="593"/>
        <end position="614"/>
    </location>
</feature>
<feature type="compositionally biased region" description="Low complexity" evidence="5">
    <location>
        <begin position="1026"/>
        <end position="1041"/>
    </location>
</feature>
<dbReference type="InterPro" id="IPR008271">
    <property type="entry name" value="Ser/Thr_kinase_AS"/>
</dbReference>
<dbReference type="HOGENOM" id="CLU_002494_0_0_1"/>
<feature type="compositionally biased region" description="Basic and acidic residues" evidence="5">
    <location>
        <begin position="698"/>
        <end position="711"/>
    </location>
</feature>
<evidence type="ECO:0000256" key="2">
    <source>
        <dbReference type="ARBA" id="ARBA00022741"/>
    </source>
</evidence>
<dbReference type="EMBL" id="GL380251">
    <property type="protein sequence ID" value="EGT51274.1"/>
    <property type="molecule type" value="Genomic_DNA"/>
</dbReference>
<feature type="region of interest" description="Disordered" evidence="5">
    <location>
        <begin position="801"/>
        <end position="849"/>
    </location>
</feature>
<feature type="region of interest" description="Disordered" evidence="5">
    <location>
        <begin position="1008"/>
        <end position="1072"/>
    </location>
</feature>
<feature type="compositionally biased region" description="Basic residues" evidence="5">
    <location>
        <begin position="854"/>
        <end position="865"/>
    </location>
</feature>
<evidence type="ECO:0000256" key="1">
    <source>
        <dbReference type="ARBA" id="ARBA00001946"/>
    </source>
</evidence>
<feature type="compositionally biased region" description="Polar residues" evidence="5">
    <location>
        <begin position="541"/>
        <end position="554"/>
    </location>
</feature>
<dbReference type="GO" id="GO:0005737">
    <property type="term" value="C:cytoplasm"/>
    <property type="evidence" value="ECO:0007669"/>
    <property type="project" value="TreeGrafter"/>
</dbReference>